<dbReference type="SUPFAM" id="SSF52540">
    <property type="entry name" value="P-loop containing nucleoside triphosphate hydrolases"/>
    <property type="match status" value="1"/>
</dbReference>
<evidence type="ECO:0000313" key="6">
    <source>
        <dbReference type="EMBL" id="HEN14408.1"/>
    </source>
</evidence>
<gene>
    <name evidence="6" type="ORF">ENQ76_02925</name>
</gene>
<dbReference type="InterPro" id="IPR025662">
    <property type="entry name" value="Sigma_54_int_dom_ATP-bd_1"/>
</dbReference>
<dbReference type="CDD" id="cd00009">
    <property type="entry name" value="AAA"/>
    <property type="match status" value="1"/>
</dbReference>
<evidence type="ECO:0000256" key="3">
    <source>
        <dbReference type="ARBA" id="ARBA00023015"/>
    </source>
</evidence>
<dbReference type="PRINTS" id="PR01590">
    <property type="entry name" value="HTHFIS"/>
</dbReference>
<name>A0A7C2NTC7_9PLAN</name>
<dbReference type="Pfam" id="PF25601">
    <property type="entry name" value="AAA_lid_14"/>
    <property type="match status" value="1"/>
</dbReference>
<dbReference type="GO" id="GO:0005524">
    <property type="term" value="F:ATP binding"/>
    <property type="evidence" value="ECO:0007669"/>
    <property type="project" value="UniProtKB-KW"/>
</dbReference>
<dbReference type="InterPro" id="IPR027417">
    <property type="entry name" value="P-loop_NTPase"/>
</dbReference>
<reference evidence="6" key="1">
    <citation type="journal article" date="2020" name="mSystems">
        <title>Genome- and Community-Level Interaction Insights into Carbon Utilization and Element Cycling Functions of Hydrothermarchaeota in Hydrothermal Sediment.</title>
        <authorList>
            <person name="Zhou Z."/>
            <person name="Liu Y."/>
            <person name="Xu W."/>
            <person name="Pan J."/>
            <person name="Luo Z.H."/>
            <person name="Li M."/>
        </authorList>
    </citation>
    <scope>NUCLEOTIDE SEQUENCE [LARGE SCALE GENOMIC DNA]</scope>
    <source>
        <strain evidence="6">SpSt-339</strain>
    </source>
</reference>
<dbReference type="Pfam" id="PF00158">
    <property type="entry name" value="Sigma54_activat"/>
    <property type="match status" value="1"/>
</dbReference>
<sequence>MTHPMLVVLSRDQQLVADLPAWLKGRAEVRVCDNLDELLDLARWIQPQAIVTDFRLAGLGSQQESRTLEAIQSRLPGSRLVVLAPERCPESLARRMVEHHLPVVQGRVDRQAVLQAFQDLWGAEEPPAAAEDITVPVVAEEPPIGTLTGISRRFETNSPQLKQVLLDLEVAARHDVTILLIGETGAGKTYLARLIHEVSPRRMEPFLPVACGALPNDLIESELFGHVKGSFTSAHQDKEGKFLAARRGSILLDEIDVLGLEQQVKLLRVIETGEFEPVGSNQTQHSKARLIVASNLDLQPLVEQHRFRPDLYYRLNMLKFVIPPLRQRKMDIVPLVRKFIGQFAVKHGVRIEHIDAGVFQALLEYPWPGNVRELEHVVQRAVIYCRGGVLEPQHLPGHILSGAVGPTNDPTVILPGGSPSVQPAAMIHSQSLGGQMALTEKEIIEQTLFKNSFSRTKSAKELGISRVTLYNKMKKYGMLK</sequence>
<dbReference type="Gene3D" id="3.40.50.300">
    <property type="entry name" value="P-loop containing nucleotide triphosphate hydrolases"/>
    <property type="match status" value="1"/>
</dbReference>
<evidence type="ECO:0000256" key="2">
    <source>
        <dbReference type="ARBA" id="ARBA00022840"/>
    </source>
</evidence>
<dbReference type="InterPro" id="IPR058031">
    <property type="entry name" value="AAA_lid_NorR"/>
</dbReference>
<keyword evidence="1" id="KW-0547">Nucleotide-binding</keyword>
<dbReference type="GO" id="GO:0006355">
    <property type="term" value="P:regulation of DNA-templated transcription"/>
    <property type="evidence" value="ECO:0007669"/>
    <property type="project" value="InterPro"/>
</dbReference>
<dbReference type="SUPFAM" id="SSF46689">
    <property type="entry name" value="Homeodomain-like"/>
    <property type="match status" value="1"/>
</dbReference>
<dbReference type="GO" id="GO:0043565">
    <property type="term" value="F:sequence-specific DNA binding"/>
    <property type="evidence" value="ECO:0007669"/>
    <property type="project" value="InterPro"/>
</dbReference>
<comment type="caution">
    <text evidence="6">The sequence shown here is derived from an EMBL/GenBank/DDBJ whole genome shotgun (WGS) entry which is preliminary data.</text>
</comment>
<dbReference type="InterPro" id="IPR009057">
    <property type="entry name" value="Homeodomain-like_sf"/>
</dbReference>
<dbReference type="PROSITE" id="PS50045">
    <property type="entry name" value="SIGMA54_INTERACT_4"/>
    <property type="match status" value="1"/>
</dbReference>
<dbReference type="FunFam" id="3.40.50.300:FF:000006">
    <property type="entry name" value="DNA-binding transcriptional regulator NtrC"/>
    <property type="match status" value="1"/>
</dbReference>
<dbReference type="Gene3D" id="1.10.8.60">
    <property type="match status" value="1"/>
</dbReference>
<proteinExistence type="predicted"/>
<keyword evidence="3" id="KW-0805">Transcription regulation</keyword>
<evidence type="ECO:0000256" key="4">
    <source>
        <dbReference type="ARBA" id="ARBA00023163"/>
    </source>
</evidence>
<dbReference type="AlphaFoldDB" id="A0A7C2NTC7"/>
<dbReference type="PROSITE" id="PS00675">
    <property type="entry name" value="SIGMA54_INTERACT_1"/>
    <property type="match status" value="1"/>
</dbReference>
<dbReference type="EMBL" id="DSOK01000091">
    <property type="protein sequence ID" value="HEN14408.1"/>
    <property type="molecule type" value="Genomic_DNA"/>
</dbReference>
<dbReference type="SMART" id="SM00382">
    <property type="entry name" value="AAA"/>
    <property type="match status" value="1"/>
</dbReference>
<keyword evidence="2" id="KW-0067">ATP-binding</keyword>
<accession>A0A7C2NTC7</accession>
<dbReference type="InterPro" id="IPR025944">
    <property type="entry name" value="Sigma_54_int_dom_CS"/>
</dbReference>
<dbReference type="PANTHER" id="PTHR32071">
    <property type="entry name" value="TRANSCRIPTIONAL REGULATORY PROTEIN"/>
    <property type="match status" value="1"/>
</dbReference>
<keyword evidence="4" id="KW-0804">Transcription</keyword>
<organism evidence="6">
    <name type="scientific">Schlesneria paludicola</name>
    <dbReference type="NCBI Taxonomy" id="360056"/>
    <lineage>
        <taxon>Bacteria</taxon>
        <taxon>Pseudomonadati</taxon>
        <taxon>Planctomycetota</taxon>
        <taxon>Planctomycetia</taxon>
        <taxon>Planctomycetales</taxon>
        <taxon>Planctomycetaceae</taxon>
        <taxon>Schlesneria</taxon>
    </lineage>
</organism>
<evidence type="ECO:0000259" key="5">
    <source>
        <dbReference type="PROSITE" id="PS50045"/>
    </source>
</evidence>
<protein>
    <submittedName>
        <fullName evidence="6">Sigma-54-dependent Fis family transcriptional regulator</fullName>
    </submittedName>
</protein>
<dbReference type="InterPro" id="IPR003593">
    <property type="entry name" value="AAA+_ATPase"/>
</dbReference>
<dbReference type="InterPro" id="IPR002197">
    <property type="entry name" value="HTH_Fis"/>
</dbReference>
<dbReference type="Pfam" id="PF02954">
    <property type="entry name" value="HTH_8"/>
    <property type="match status" value="1"/>
</dbReference>
<dbReference type="PROSITE" id="PS00688">
    <property type="entry name" value="SIGMA54_INTERACT_3"/>
    <property type="match status" value="1"/>
</dbReference>
<evidence type="ECO:0000256" key="1">
    <source>
        <dbReference type="ARBA" id="ARBA00022741"/>
    </source>
</evidence>
<dbReference type="Gene3D" id="1.10.10.60">
    <property type="entry name" value="Homeodomain-like"/>
    <property type="match status" value="1"/>
</dbReference>
<dbReference type="InterPro" id="IPR002078">
    <property type="entry name" value="Sigma_54_int"/>
</dbReference>
<feature type="domain" description="Sigma-54 factor interaction" evidence="5">
    <location>
        <begin position="154"/>
        <end position="383"/>
    </location>
</feature>